<proteinExistence type="predicted"/>
<dbReference type="GO" id="GO:0000160">
    <property type="term" value="P:phosphorelay signal transduction system"/>
    <property type="evidence" value="ECO:0007669"/>
    <property type="project" value="InterPro"/>
</dbReference>
<dbReference type="Gene3D" id="2.120.10.30">
    <property type="entry name" value="TolB, C-terminal domain"/>
    <property type="match status" value="1"/>
</dbReference>
<dbReference type="Gene3D" id="1.10.10.10">
    <property type="entry name" value="Winged helix-like DNA-binding domain superfamily/Winged helix DNA-binding domain"/>
    <property type="match status" value="1"/>
</dbReference>
<dbReference type="PROSITE" id="PS51755">
    <property type="entry name" value="OMPR_PHOB"/>
    <property type="match status" value="1"/>
</dbReference>
<evidence type="ECO:0000313" key="6">
    <source>
        <dbReference type="Proteomes" id="UP000275281"/>
    </source>
</evidence>
<evidence type="ECO:0000259" key="4">
    <source>
        <dbReference type="PROSITE" id="PS51755"/>
    </source>
</evidence>
<accession>A0A3N5Y0U7</accession>
<keyword evidence="3" id="KW-1133">Transmembrane helix</keyword>
<dbReference type="GO" id="GO:0003677">
    <property type="term" value="F:DNA binding"/>
    <property type="evidence" value="ECO:0007669"/>
    <property type="project" value="UniProtKB-UniRule"/>
</dbReference>
<name>A0A3N5Y0U7_9ALTE</name>
<dbReference type="InterPro" id="IPR016032">
    <property type="entry name" value="Sig_transdc_resp-reg_C-effctor"/>
</dbReference>
<dbReference type="OrthoDB" id="8430416at2"/>
<reference evidence="5 6" key="1">
    <citation type="submission" date="2018-11" db="EMBL/GenBank/DDBJ databases">
        <authorList>
            <person name="Ye M.-Q."/>
            <person name="Du Z.-J."/>
        </authorList>
    </citation>
    <scope>NUCLEOTIDE SEQUENCE [LARGE SCALE GENOMIC DNA]</scope>
    <source>
        <strain evidence="5 6">U0105</strain>
    </source>
</reference>
<feature type="transmembrane region" description="Helical" evidence="3">
    <location>
        <begin position="117"/>
        <end position="138"/>
    </location>
</feature>
<dbReference type="EMBL" id="RPOK01000003">
    <property type="protein sequence ID" value="RPJ66533.1"/>
    <property type="molecule type" value="Genomic_DNA"/>
</dbReference>
<dbReference type="InterPro" id="IPR036388">
    <property type="entry name" value="WH-like_DNA-bd_sf"/>
</dbReference>
<dbReference type="PANTHER" id="PTHR36842:SF1">
    <property type="entry name" value="PROTEIN TOLB"/>
    <property type="match status" value="1"/>
</dbReference>
<dbReference type="InterPro" id="IPR001867">
    <property type="entry name" value="OmpR/PhoB-type_DNA-bd"/>
</dbReference>
<dbReference type="InterPro" id="IPR011042">
    <property type="entry name" value="6-blade_b-propeller_TolB-like"/>
</dbReference>
<dbReference type="GO" id="GO:0006355">
    <property type="term" value="P:regulation of DNA-templated transcription"/>
    <property type="evidence" value="ECO:0007669"/>
    <property type="project" value="InterPro"/>
</dbReference>
<keyword evidence="3" id="KW-0472">Membrane</keyword>
<feature type="domain" description="OmpR/PhoB-type" evidence="4">
    <location>
        <begin position="1"/>
        <end position="98"/>
    </location>
</feature>
<keyword evidence="3" id="KW-0812">Transmembrane</keyword>
<protein>
    <recommendedName>
        <fullName evidence="4">OmpR/PhoB-type domain-containing protein</fullName>
    </recommendedName>
</protein>
<keyword evidence="1 2" id="KW-0238">DNA-binding</keyword>
<dbReference type="Proteomes" id="UP000275281">
    <property type="component" value="Unassembled WGS sequence"/>
</dbReference>
<gene>
    <name evidence="5" type="ORF">DRW07_10620</name>
</gene>
<dbReference type="SUPFAM" id="SSF82171">
    <property type="entry name" value="DPP6 N-terminal domain-like"/>
    <property type="match status" value="2"/>
</dbReference>
<evidence type="ECO:0000256" key="1">
    <source>
        <dbReference type="ARBA" id="ARBA00023125"/>
    </source>
</evidence>
<feature type="DNA-binding region" description="OmpR/PhoB-type" evidence="2">
    <location>
        <begin position="1"/>
        <end position="98"/>
    </location>
</feature>
<comment type="caution">
    <text evidence="5">The sequence shown here is derived from an EMBL/GenBank/DDBJ whole genome shotgun (WGS) entry which is preliminary data.</text>
</comment>
<dbReference type="RefSeq" id="WP_124027891.1">
    <property type="nucleotide sequence ID" value="NZ_JBHRSN010000006.1"/>
</dbReference>
<dbReference type="Pfam" id="PF00486">
    <property type="entry name" value="Trans_reg_C"/>
    <property type="match status" value="1"/>
</dbReference>
<organism evidence="5 6">
    <name type="scientific">Alteromonas sediminis</name>
    <dbReference type="NCBI Taxonomy" id="2259342"/>
    <lineage>
        <taxon>Bacteria</taxon>
        <taxon>Pseudomonadati</taxon>
        <taxon>Pseudomonadota</taxon>
        <taxon>Gammaproteobacteria</taxon>
        <taxon>Alteromonadales</taxon>
        <taxon>Alteromonadaceae</taxon>
        <taxon>Alteromonas/Salinimonas group</taxon>
        <taxon>Alteromonas</taxon>
    </lineage>
</organism>
<evidence type="ECO:0000256" key="2">
    <source>
        <dbReference type="PROSITE-ProRule" id="PRU01091"/>
    </source>
</evidence>
<evidence type="ECO:0000256" key="3">
    <source>
        <dbReference type="SAM" id="Phobius"/>
    </source>
</evidence>
<dbReference type="SMART" id="SM00862">
    <property type="entry name" value="Trans_reg_C"/>
    <property type="match status" value="1"/>
</dbReference>
<dbReference type="SUPFAM" id="SSF46894">
    <property type="entry name" value="C-terminal effector domain of the bipartite response regulators"/>
    <property type="match status" value="1"/>
</dbReference>
<dbReference type="PANTHER" id="PTHR36842">
    <property type="entry name" value="PROTEIN TOLB HOMOLOG"/>
    <property type="match status" value="1"/>
</dbReference>
<evidence type="ECO:0000313" key="5">
    <source>
        <dbReference type="EMBL" id="RPJ66533.1"/>
    </source>
</evidence>
<keyword evidence="6" id="KW-1185">Reference proteome</keyword>
<dbReference type="CDD" id="cd00383">
    <property type="entry name" value="trans_reg_C"/>
    <property type="match status" value="1"/>
</dbReference>
<sequence length="668" mass="75239">MKYLINGIVFNTEDRSLSHGENKVFLEAKSFQLLTVFIDHRDKVLSRDELVALAWQGQVITDGAVNKAISKLRHHLERLVPNAVFIETKPKFGYRFSAQVKEAPSKKEKQAKPNRSTIALLLSVVVFTVCIALAYNMWHSAIEEESSTGHHVSSQLMRFSAHDGVEIQLSSAANGDVLYVSHTQDGERQLLLKRANTEPVIIPLPLGGVSSVRLSPLSANIALVTQDDGQCRVLTTDINGANANTVFNCDRFSDVKLAWAHDEEALFLQARESNASPFSIYKLKIATQALEQVSLPVGLSEMKGDFLLASHPSLPLLAFARYLGSEQSEIHVLDTVSLVTKSTYSLSHTVNAMAWALENEQLFVANKRDLHLLADDQITRLVKQFSYPIESLTGSMSGQHPSILATQYQPRSTLFRYSVNDQSTQVIHSSAALNRLPRLMPDGSLIFISDALATHDLWQLKNKVSASLPAPFEFGFRRFTSSPDGKFLLFERGGALYEYNLDAQNVTSVFEANHKAYVANYHATANRVIYSSNKSGQWQIWLFDKANQKHHQITQQGGYSGYMHQERLIYSKRNHDGLWALDNGQERKLVEDFQNINWLNWQLINGRVYFYRPDSGIWRFDLDSGAEHLVMPTPDRFLHQYVVSQDEKSIVYAQLQPLQGDIQALVFN</sequence>
<dbReference type="AlphaFoldDB" id="A0A3N5Y0U7"/>